<dbReference type="Gene3D" id="3.40.50.150">
    <property type="entry name" value="Vaccinia Virus protein VP39"/>
    <property type="match status" value="1"/>
</dbReference>
<dbReference type="InterPro" id="IPR014031">
    <property type="entry name" value="Ketoacyl_synth_C"/>
</dbReference>
<feature type="region of interest" description="Disordered" evidence="10">
    <location>
        <begin position="2482"/>
        <end position="2511"/>
    </location>
</feature>
<dbReference type="GO" id="GO:0016874">
    <property type="term" value="F:ligase activity"/>
    <property type="evidence" value="ECO:0007669"/>
    <property type="project" value="UniProtKB-KW"/>
</dbReference>
<dbReference type="SUPFAM" id="SSF53901">
    <property type="entry name" value="Thiolase-like"/>
    <property type="match status" value="1"/>
</dbReference>
<dbReference type="InterPro" id="IPR016039">
    <property type="entry name" value="Thiolase-like"/>
</dbReference>
<dbReference type="InterPro" id="IPR049900">
    <property type="entry name" value="PKS_mFAS_DH"/>
</dbReference>
<dbReference type="GO" id="GO:0004315">
    <property type="term" value="F:3-oxoacyl-[acyl-carrier-protein] synthase activity"/>
    <property type="evidence" value="ECO:0007669"/>
    <property type="project" value="InterPro"/>
</dbReference>
<dbReference type="InterPro" id="IPR001242">
    <property type="entry name" value="Condensation_dom"/>
</dbReference>
<feature type="domain" description="Carrier" evidence="11">
    <location>
        <begin position="2367"/>
        <end position="2446"/>
    </location>
</feature>
<dbReference type="SMART" id="SM00822">
    <property type="entry name" value="PKS_KR"/>
    <property type="match status" value="1"/>
</dbReference>
<evidence type="ECO:0000256" key="10">
    <source>
        <dbReference type="SAM" id="MobiDB-lite"/>
    </source>
</evidence>
<reference evidence="14" key="1">
    <citation type="journal article" date="2020" name="Stud. Mycol.">
        <title>101 Dothideomycetes genomes: a test case for predicting lifestyles and emergence of pathogens.</title>
        <authorList>
            <person name="Haridas S."/>
            <person name="Albert R."/>
            <person name="Binder M."/>
            <person name="Bloem J."/>
            <person name="Labutti K."/>
            <person name="Salamov A."/>
            <person name="Andreopoulos B."/>
            <person name="Baker S."/>
            <person name="Barry K."/>
            <person name="Bills G."/>
            <person name="Bluhm B."/>
            <person name="Cannon C."/>
            <person name="Castanera R."/>
            <person name="Culley D."/>
            <person name="Daum C."/>
            <person name="Ezra D."/>
            <person name="Gonzalez J."/>
            <person name="Henrissat B."/>
            <person name="Kuo A."/>
            <person name="Liang C."/>
            <person name="Lipzen A."/>
            <person name="Lutzoni F."/>
            <person name="Magnuson J."/>
            <person name="Mondo S."/>
            <person name="Nolan M."/>
            <person name="Ohm R."/>
            <person name="Pangilinan J."/>
            <person name="Park H.-J."/>
            <person name="Ramirez L."/>
            <person name="Alfaro M."/>
            <person name="Sun H."/>
            <person name="Tritt A."/>
            <person name="Yoshinaga Y."/>
            <person name="Zwiers L.-H."/>
            <person name="Turgeon B."/>
            <person name="Goodwin S."/>
            <person name="Spatafora J."/>
            <person name="Crous P."/>
            <person name="Grigoriev I."/>
        </authorList>
    </citation>
    <scope>NUCLEOTIDE SEQUENCE</scope>
    <source>
        <strain evidence="14">CBS 109.77</strain>
    </source>
</reference>
<dbReference type="InterPro" id="IPR014030">
    <property type="entry name" value="Ketoacyl_synth_N"/>
</dbReference>
<dbReference type="Gene3D" id="3.40.50.12780">
    <property type="entry name" value="N-terminal domain of ligase-like"/>
    <property type="match status" value="1"/>
</dbReference>
<comment type="similarity">
    <text evidence="8">Belongs to the NRP synthetase family.</text>
</comment>
<evidence type="ECO:0000256" key="8">
    <source>
        <dbReference type="ARBA" id="ARBA00029454"/>
    </source>
</evidence>
<dbReference type="CDD" id="cd05930">
    <property type="entry name" value="A_NRPS"/>
    <property type="match status" value="1"/>
</dbReference>
<dbReference type="PROSITE" id="PS00455">
    <property type="entry name" value="AMP_BINDING"/>
    <property type="match status" value="1"/>
</dbReference>
<dbReference type="InterPro" id="IPR057326">
    <property type="entry name" value="KR_dom"/>
</dbReference>
<dbReference type="InterPro" id="IPR020845">
    <property type="entry name" value="AMP-binding_CS"/>
</dbReference>
<gene>
    <name evidence="14" type="ORF">K505DRAFT_308475</name>
</gene>
<dbReference type="InterPro" id="IPR000873">
    <property type="entry name" value="AMP-dep_synth/lig_dom"/>
</dbReference>
<dbReference type="InterPro" id="IPR050091">
    <property type="entry name" value="PKS_NRPS_Biosynth_Enz"/>
</dbReference>
<proteinExistence type="inferred from homology"/>
<dbReference type="Gene3D" id="3.30.300.30">
    <property type="match status" value="1"/>
</dbReference>
<feature type="domain" description="Ketosynthase family 3 (KS3)" evidence="12">
    <location>
        <begin position="11"/>
        <end position="415"/>
    </location>
</feature>
<dbReference type="InterPro" id="IPR045851">
    <property type="entry name" value="AMP-bd_C_sf"/>
</dbReference>
<dbReference type="PROSITE" id="PS52019">
    <property type="entry name" value="PKS_MFAS_DH"/>
    <property type="match status" value="1"/>
</dbReference>
<dbReference type="Gene3D" id="3.30.70.3290">
    <property type="match status" value="1"/>
</dbReference>
<evidence type="ECO:0000256" key="6">
    <source>
        <dbReference type="ARBA" id="ARBA00022737"/>
    </source>
</evidence>
<feature type="active site" description="Proton donor; for dehydratase activity" evidence="9">
    <location>
        <position position="1123"/>
    </location>
</feature>
<dbReference type="GO" id="GO:0004312">
    <property type="term" value="F:fatty acid synthase activity"/>
    <property type="evidence" value="ECO:0007669"/>
    <property type="project" value="TreeGrafter"/>
</dbReference>
<organism evidence="14 15">
    <name type="scientific">Melanomma pulvis-pyrius CBS 109.77</name>
    <dbReference type="NCBI Taxonomy" id="1314802"/>
    <lineage>
        <taxon>Eukaryota</taxon>
        <taxon>Fungi</taxon>
        <taxon>Dikarya</taxon>
        <taxon>Ascomycota</taxon>
        <taxon>Pezizomycotina</taxon>
        <taxon>Dothideomycetes</taxon>
        <taxon>Pleosporomycetidae</taxon>
        <taxon>Pleosporales</taxon>
        <taxon>Melanommataceae</taxon>
        <taxon>Melanomma</taxon>
    </lineage>
</organism>
<dbReference type="InterPro" id="IPR029063">
    <property type="entry name" value="SAM-dependent_MTases_sf"/>
</dbReference>
<dbReference type="PANTHER" id="PTHR43775:SF20">
    <property type="entry name" value="HYBRID PKS-NRPS SYNTHETASE APDA"/>
    <property type="match status" value="1"/>
</dbReference>
<evidence type="ECO:0000256" key="2">
    <source>
        <dbReference type="ARBA" id="ARBA00022553"/>
    </source>
</evidence>
<dbReference type="InterPro" id="IPR036291">
    <property type="entry name" value="NAD(P)-bd_dom_sf"/>
</dbReference>
<dbReference type="InterPro" id="IPR013968">
    <property type="entry name" value="PKS_KR"/>
</dbReference>
<dbReference type="SUPFAM" id="SSF52151">
    <property type="entry name" value="FabD/lysophospholipase-like"/>
    <property type="match status" value="1"/>
</dbReference>
<feature type="region of interest" description="C-terminal hotdog fold" evidence="9">
    <location>
        <begin position="1063"/>
        <end position="1218"/>
    </location>
</feature>
<dbReference type="InterPro" id="IPR025110">
    <property type="entry name" value="AMP-bd_C"/>
</dbReference>
<dbReference type="GO" id="GO:0008168">
    <property type="term" value="F:methyltransferase activity"/>
    <property type="evidence" value="ECO:0007669"/>
    <property type="project" value="UniProtKB-KW"/>
</dbReference>
<dbReference type="GO" id="GO:0009403">
    <property type="term" value="P:toxin biosynthetic process"/>
    <property type="evidence" value="ECO:0007669"/>
    <property type="project" value="UniProtKB-ARBA"/>
</dbReference>
<keyword evidence="7" id="KW-0511">Multifunctional enzyme</keyword>
<dbReference type="Gene3D" id="3.40.47.10">
    <property type="match status" value="1"/>
</dbReference>
<dbReference type="Pfam" id="PF00109">
    <property type="entry name" value="ketoacyl-synt"/>
    <property type="match status" value="1"/>
</dbReference>
<keyword evidence="4" id="KW-0489">Methyltransferase</keyword>
<dbReference type="Pfam" id="PF00550">
    <property type="entry name" value="PP-binding"/>
    <property type="match status" value="1"/>
</dbReference>
<dbReference type="Gene3D" id="3.10.129.110">
    <property type="entry name" value="Polyketide synthase dehydratase"/>
    <property type="match status" value="1"/>
</dbReference>
<dbReference type="SUPFAM" id="SSF52777">
    <property type="entry name" value="CoA-dependent acyltransferases"/>
    <property type="match status" value="2"/>
</dbReference>
<keyword evidence="6" id="KW-0677">Repeat</keyword>
<evidence type="ECO:0000256" key="7">
    <source>
        <dbReference type="ARBA" id="ARBA00023268"/>
    </source>
</evidence>
<dbReference type="PROSITE" id="PS00012">
    <property type="entry name" value="PHOSPHOPANTETHEINE"/>
    <property type="match status" value="1"/>
</dbReference>
<dbReference type="InterPro" id="IPR020807">
    <property type="entry name" value="PKS_DH"/>
</dbReference>
<feature type="domain" description="Carrier" evidence="11">
    <location>
        <begin position="3552"/>
        <end position="3631"/>
    </location>
</feature>
<dbReference type="Pfam" id="PF00698">
    <property type="entry name" value="Acyl_transf_1"/>
    <property type="match status" value="1"/>
</dbReference>
<keyword evidence="3" id="KW-0436">Ligase</keyword>
<keyword evidence="5" id="KW-0808">Transferase</keyword>
<name>A0A6A6X6T6_9PLEO</name>
<dbReference type="InterPro" id="IPR049552">
    <property type="entry name" value="PKS_DH_N"/>
</dbReference>
<dbReference type="PROSITE" id="PS00606">
    <property type="entry name" value="KS3_1"/>
    <property type="match status" value="1"/>
</dbReference>
<dbReference type="Pfam" id="PF02801">
    <property type="entry name" value="Ketoacyl-synt_C"/>
    <property type="match status" value="1"/>
</dbReference>
<keyword evidence="2" id="KW-0597">Phosphoprotein</keyword>
<dbReference type="Pfam" id="PF07993">
    <property type="entry name" value="NAD_binding_4"/>
    <property type="match status" value="1"/>
</dbReference>
<dbReference type="Pfam" id="PF22621">
    <property type="entry name" value="CurL-like_PKS_C"/>
    <property type="match status" value="1"/>
</dbReference>
<dbReference type="EMBL" id="MU001992">
    <property type="protein sequence ID" value="KAF2791971.1"/>
    <property type="molecule type" value="Genomic_DNA"/>
</dbReference>
<dbReference type="SUPFAM" id="SSF53335">
    <property type="entry name" value="S-adenosyl-L-methionine-dependent methyltransferases"/>
    <property type="match status" value="1"/>
</dbReference>
<protein>
    <submittedName>
        <fullName evidence="14">Uncharacterized protein</fullName>
    </submittedName>
</protein>
<evidence type="ECO:0000259" key="12">
    <source>
        <dbReference type="PROSITE" id="PS52004"/>
    </source>
</evidence>
<dbReference type="Gene3D" id="1.10.1200.10">
    <property type="entry name" value="ACP-like"/>
    <property type="match status" value="2"/>
</dbReference>
<dbReference type="InterPro" id="IPR009081">
    <property type="entry name" value="PP-bd_ACP"/>
</dbReference>
<dbReference type="Pfam" id="PF00501">
    <property type="entry name" value="AMP-binding"/>
    <property type="match status" value="1"/>
</dbReference>
<dbReference type="InterPro" id="IPR018201">
    <property type="entry name" value="Ketoacyl_synth_AS"/>
</dbReference>
<evidence type="ECO:0000256" key="5">
    <source>
        <dbReference type="ARBA" id="ARBA00022679"/>
    </source>
</evidence>
<dbReference type="InterPro" id="IPR036736">
    <property type="entry name" value="ACP-like_sf"/>
</dbReference>
<dbReference type="OrthoDB" id="329835at2759"/>
<dbReference type="GO" id="GO:0032259">
    <property type="term" value="P:methylation"/>
    <property type="evidence" value="ECO:0007669"/>
    <property type="project" value="UniProtKB-KW"/>
</dbReference>
<dbReference type="InterPro" id="IPR014043">
    <property type="entry name" value="Acyl_transferase_dom"/>
</dbReference>
<dbReference type="CDD" id="cd02440">
    <property type="entry name" value="AdoMet_MTases"/>
    <property type="match status" value="1"/>
</dbReference>
<dbReference type="InterPro" id="IPR049551">
    <property type="entry name" value="PKS_DH_C"/>
</dbReference>
<accession>A0A6A6X6T6</accession>
<dbReference type="Pfam" id="PF00668">
    <property type="entry name" value="Condensation"/>
    <property type="match status" value="1"/>
</dbReference>
<dbReference type="CDD" id="cd00833">
    <property type="entry name" value="PKS"/>
    <property type="match status" value="1"/>
</dbReference>
<dbReference type="GO" id="GO:0031177">
    <property type="term" value="F:phosphopantetheine binding"/>
    <property type="evidence" value="ECO:0007669"/>
    <property type="project" value="InterPro"/>
</dbReference>
<dbReference type="InterPro" id="IPR001227">
    <property type="entry name" value="Ac_transferase_dom_sf"/>
</dbReference>
<dbReference type="InterPro" id="IPR016035">
    <property type="entry name" value="Acyl_Trfase/lysoPLipase"/>
</dbReference>
<dbReference type="Gene3D" id="3.30.559.10">
    <property type="entry name" value="Chloramphenicol acetyltransferase-like domain"/>
    <property type="match status" value="1"/>
</dbReference>
<evidence type="ECO:0000259" key="13">
    <source>
        <dbReference type="PROSITE" id="PS52019"/>
    </source>
</evidence>
<dbReference type="InterPro" id="IPR013217">
    <property type="entry name" value="Methyltransf_12"/>
</dbReference>
<dbReference type="Gene3D" id="3.40.366.10">
    <property type="entry name" value="Malonyl-Coenzyme A Acyl Carrier Protein, domain 2"/>
    <property type="match status" value="1"/>
</dbReference>
<keyword evidence="1" id="KW-0596">Phosphopantetheine</keyword>
<dbReference type="SMART" id="SM00823">
    <property type="entry name" value="PKS_PP"/>
    <property type="match status" value="1"/>
</dbReference>
<dbReference type="SMART" id="SM00827">
    <property type="entry name" value="PKS_AT"/>
    <property type="match status" value="1"/>
</dbReference>
<feature type="compositionally biased region" description="Low complexity" evidence="10">
    <location>
        <begin position="2484"/>
        <end position="2511"/>
    </location>
</feature>
<evidence type="ECO:0000256" key="9">
    <source>
        <dbReference type="PROSITE-ProRule" id="PRU01363"/>
    </source>
</evidence>
<feature type="region of interest" description="N-terminal hotdog fold" evidence="9">
    <location>
        <begin position="914"/>
        <end position="1048"/>
    </location>
</feature>
<dbReference type="Pfam" id="PF13193">
    <property type="entry name" value="AMP-binding_C"/>
    <property type="match status" value="1"/>
</dbReference>
<dbReference type="Pfam" id="PF14765">
    <property type="entry name" value="PS-DH"/>
    <property type="match status" value="1"/>
</dbReference>
<dbReference type="SMART" id="SM00826">
    <property type="entry name" value="PKS_DH"/>
    <property type="match status" value="1"/>
</dbReference>
<dbReference type="SMART" id="SM00825">
    <property type="entry name" value="PKS_KS"/>
    <property type="match status" value="1"/>
</dbReference>
<evidence type="ECO:0000256" key="4">
    <source>
        <dbReference type="ARBA" id="ARBA00022603"/>
    </source>
</evidence>
<dbReference type="InterPro" id="IPR020806">
    <property type="entry name" value="PKS_PP-bd"/>
</dbReference>
<evidence type="ECO:0000256" key="3">
    <source>
        <dbReference type="ARBA" id="ARBA00022598"/>
    </source>
</evidence>
<dbReference type="SUPFAM" id="SSF47336">
    <property type="entry name" value="ACP-like"/>
    <property type="match status" value="2"/>
</dbReference>
<dbReference type="Pfam" id="PF08242">
    <property type="entry name" value="Methyltransf_12"/>
    <property type="match status" value="1"/>
</dbReference>
<dbReference type="PROSITE" id="PS50075">
    <property type="entry name" value="CARRIER"/>
    <property type="match status" value="2"/>
</dbReference>
<dbReference type="SUPFAM" id="SSF55048">
    <property type="entry name" value="Probable ACP-binding domain of malonyl-CoA ACP transacylase"/>
    <property type="match status" value="1"/>
</dbReference>
<keyword evidence="15" id="KW-1185">Reference proteome</keyword>
<dbReference type="Pfam" id="PF08659">
    <property type="entry name" value="KR"/>
    <property type="match status" value="1"/>
</dbReference>
<dbReference type="InterPro" id="IPR023213">
    <property type="entry name" value="CAT-like_dom_sf"/>
</dbReference>
<feature type="active site" description="Proton acceptor; for dehydratase activity" evidence="9">
    <location>
        <position position="947"/>
    </location>
</feature>
<dbReference type="InterPro" id="IPR016036">
    <property type="entry name" value="Malonyl_transacylase_ACP-bd"/>
</dbReference>
<dbReference type="InterPro" id="IPR042099">
    <property type="entry name" value="ANL_N_sf"/>
</dbReference>
<dbReference type="CDD" id="cd19532">
    <property type="entry name" value="C_PKS-NRPS"/>
    <property type="match status" value="1"/>
</dbReference>
<evidence type="ECO:0000256" key="1">
    <source>
        <dbReference type="ARBA" id="ARBA00022450"/>
    </source>
</evidence>
<evidence type="ECO:0000259" key="11">
    <source>
        <dbReference type="PROSITE" id="PS50075"/>
    </source>
</evidence>
<feature type="domain" description="PKS/mFAS DH" evidence="13">
    <location>
        <begin position="914"/>
        <end position="1218"/>
    </location>
</feature>
<evidence type="ECO:0000313" key="15">
    <source>
        <dbReference type="Proteomes" id="UP000799757"/>
    </source>
</evidence>
<dbReference type="SUPFAM" id="SSF51735">
    <property type="entry name" value="NAD(P)-binding Rossmann-fold domains"/>
    <property type="match status" value="3"/>
</dbReference>
<dbReference type="Proteomes" id="UP000799757">
    <property type="component" value="Unassembled WGS sequence"/>
</dbReference>
<dbReference type="Gene3D" id="3.30.559.30">
    <property type="entry name" value="Nonribosomal peptide synthetase, condensation domain"/>
    <property type="match status" value="1"/>
</dbReference>
<dbReference type="PROSITE" id="PS52004">
    <property type="entry name" value="KS3_2"/>
    <property type="match status" value="1"/>
</dbReference>
<dbReference type="InterPro" id="IPR020841">
    <property type="entry name" value="PKS_Beta-ketoAc_synthase_dom"/>
</dbReference>
<dbReference type="InterPro" id="IPR006162">
    <property type="entry name" value="Ppantetheine_attach_site"/>
</dbReference>
<dbReference type="Pfam" id="PF21089">
    <property type="entry name" value="PKS_DH_N"/>
    <property type="match status" value="1"/>
</dbReference>
<dbReference type="Gene3D" id="3.40.50.720">
    <property type="entry name" value="NAD(P)-binding Rossmann-like Domain"/>
    <property type="match status" value="3"/>
</dbReference>
<evidence type="ECO:0000313" key="14">
    <source>
        <dbReference type="EMBL" id="KAF2791971.1"/>
    </source>
</evidence>
<dbReference type="GO" id="GO:0006633">
    <property type="term" value="P:fatty acid biosynthetic process"/>
    <property type="evidence" value="ECO:0007669"/>
    <property type="project" value="InterPro"/>
</dbReference>
<sequence length="3976" mass="436874">MSIFNRTEQPVEPIAIIGVACRFPGGANTPSKLKDLIQSPYDLSKTVPANRFDTTSFFHSDPSHHGTTNANKAYFLDEDIRNFDTAFFNVQASETDAMDPQQRLLMEVVYESLCNAGQKVEDTKGSNTAVYVGLMCDDWSQLTGRDWELTPTYAATGTSRAIFSNRISYFFDWHGPSMTVDTACSSSLVAVHQAVATLRSGESKMAVVAGTNLILSPGMWIAESNLRMLSPTGTSKMWDAAADGYARGEGVAAIIMKPLSAALRDGDNIDCVIRATGINQDGRTPGLTMPSNLAQSQLIRDTYVRAGLNINDTKDRPQFFHAHGTGTPAGDPQEAEAISRAFFQDQQPSRTPLYVGSIKTVIGHTEGTAGLASLVATALAMKHGFIPPNLHFNTLSPSVAPYCFGGTNAHAIIETYPSTGFTQPTSTTQAVFSPIMLSAASPSALRQSMLDVQSYLMDHQGTDMRNLVHTLHARRSTLAYRKALVCETIEDVVANVETLLDEEGDDSLSTRYSEITAPSILGVFTGQGAQWPQMGATLIQQSPFVVARLAELNAALSSLPATDRPNWTLEEQLTAPKDRSRLSEAAISQPLCTAVQILLVDLAKAAGIRLRAVVGHSSGEIGAAYAAGYISSWDALRVAYYRGLYAKQAKSSSGAKGAMMAVGTTYEDAVEFTSLEEFEGRIQVAAHNSPASVTLSGDEDAIDEALAILKDEGKFARKLQVDTAYHSRHMLACSAQYREALIRCNIRIQPGNGALWLSSVLNGKSMTESILQDLGPSYWVDNMTNPVQFALAVATAAESCGTFDLAIELGPHPALKAPCLDSMKMKTGQEPPYTGLMGRGKNDISELARGLGFIWTCLGPKSVAFDRLDSIMSGPLPPPRSLSDLPAYPFDHTRSYGQLSRYSGGHLVPLDGPNPLLGRRLVESETADQVSWRNVLSPRENSWLQGHALQGQTVFPAMGYVAMAAEAIVAICPNRPLGLIGLRDVVINRALAFEDDRSKMETRVVVTIDKLTDECFQGQLVCHSGLPHSTTPFVRNFSAEISATLYESRSDTLSAIRADEINLHDIDPSRFYDQFTRLGYNYSAPFTGINSLKRRGGYATGGIEDVSGEGWEHQILVHPGWLDSALQTALAAYSYPHDNRLWSLHVPVAIRSIIINPYFTARGAGGRPKKFEYQTVAAQAPSVPVLADIDVFAGERFDKPFVQIESVEIKPFAQGTAADDVTLFTGFDYRLASPDGPAAVAGENFYNSERLRMLEVLERVGYFYIRQMHQTLTPVEKANALPHYKYFLEFAERIVSDVSKGLLPNVPPEASKDTRAYIKSLTAQYRESVDIRLLEAAGDNIVDEVRNSGSILQHLLADNLLDQFYEESVALNYANVLIGRIVAQIAHRHPNMHIFEVGAGTGGATSQILPALGNAFSTYTYTDISAGFSHRVQDRFRPYVNRMNFTVFDMEKPPAEQGIIENTYDVVIASNVLHATGKLDDTIAHIRRLLRPGGYLVALEVISNYSLAIDAVFGALPGWWAGAEVESWRRDGPALTLEQWTTLTRRHGFSGVDTHTPVSNPLQAFSVFACQAVDPIVSGLRDPLTAGVSLSSQHLIVVGGVKPAVLELVEGAMKLARSHFPNVIHLPSLEELNNHGLAESSSVLCLTELDEQLLERRNASKFDALKVLWQNGRNVLWVTRGARAENPHSAMMLGLCRSARFEYPHLNLQFLDFDIMPSAKSTMEALLQLELAAQLKTEGREGTLWTFEPELHVVDDQTLIPRLYPNSSANERYNTSRRLVRHDVNLDETTVGLAANADENTLDVQVMPPLRPQISSTGSTICVKIQYSMLQAIKVSEGFFYLCAAKNVQTGESVVALTNKGVASTMDIPISWVKVMSTAPDSLVISTLALHLITQSIISSNATEEGTILIHDASEILRKAISKEATARGIQVAFTTSRKPAVKSSREGFEVYLHESFPRRLIEKLIPRDVVVFLNMSTGDNPLGGLLRESLPRHTVMHTTPDFIRAHTDSSRTTADGNIQQILKVACRSAARPTPDCLPVVSLADMGTSMKANTTPTIVDWKSSSNLTATVQPIDAGTIFRDNGTYWLLGMTGDLGISICHWMVRHGARHVVLSSRNPNVHPRSFESLEALGANIRIVSVDISNRKSLHDCHSKLQADFPPIIGVANAAMVLEDSLFDEVQYASIERAMLPKVEGSAFLDQLFYSTPLDFFILFTSVANVVGTSGQSTYVMANCFMSALAKQRRDIRGVAGSDIAVGSVQGLGYLMRDKKLDRDYFVRRGYRNLSEQDLHQLFAEAILAGQPGHQGSSQVVSGIQPFREAHAQLTTNAQFQHMRLRDDELNDRGLGDGKGGAASVQARLASVKSQEEASDVVQDAFLARLRSILMMPKTEVIDPLTSLVELGADSIMAVDIRAWFLKELNVDIPVLKILGPGETVADLVAVSVAKLVLDLDPTKLGDEKEENDVHAKPVASSQANAELQLANYSTSESGKSETSSRTSPSSSSLTTALETPLEPSAEVAARRLEQQGKEDEWKLRRTTIVNSASERIEPMTLGQKRFWFLSHYVQDPTTFNITYFAKIQGHIRVNDLARAVDIVAQRHDSLRTRFFWSNDAAKMPMQGILSKPLLQLELSTIHHTAQAHQAYEDMQSFNWDFTDWLPLRIQLLSLSPTEHFWIIGTHHISMDGLSFSVLMLDIHKAYSASGQLPPLPAGSQIHALGAQQRRALKSGKLRPALAYYRKALSTVDFTKPIELFSFAKSPVRSPFSDYRTHVAKVHLDAFTTAKLKQLARQQRATSFHAYLAAFQTMVFRLLDESTTDQIVIGLSDANRLEKSSMESVGNLLNLLPVSFQRSRDQSFGQAVQDARDRAHAAIKHSALPFDVLLDELSIPRSAAWNPLFQIYMDYRLIVKEQAEKTWIDCNIENETWRTARHGYDVFVEVIDRPDGATIAVHVQQALYTAKGAELLASTYANILKQVADVGPDLNTSRVEKWNPDDIRTALALSKGPYMALEWPPTTTGKVDEIIRSNANNIALRDAYGQTLTYRAMDERIEAIAASIEKYLPKTGVKQVVVGVFQLPSIDVICSLLAIWRLGAIYVPLDLVNGTARLQSNVRATQPVVILTHQFTSERIAEIDETGKIATINVSDVVELALTDPRPTRAIPHPDSTAYILFTSGSTGEPKGVVVQHSGLRAYLEALHRTWDIRNQASVVLQQSSLSFDSSILQIFAALCTGGCLTVVPAEARGDPVEVANQMVEHGVTFTHGTPSEYDLWFRFASHKLRQCKTWKSAWYVGEPAALSLLHDFGRLVDSIPDFRVFNCYGPTETSIAGVEGEADIRDPALQVPIPGRPLPNYGCYIVDEDLKPQPIGVLGEILFAGLGVADNSYLNRPDLTLRAFPKDHLSAPDQIGWNKVYRTGDRGRLDEHGNITVHGRIAGDTEVKLGGFRVELTEIERAIVEEADGVLRNAIVTIRRDDEHGQLLVAHVLFEDTAHVSNATPAELIDGLMAKLRLRLPPYMCPTTIIVVENMPLNSHGKLDRKKVQALPLSHMGSLPAPQLGDLTPTEQRLVQLWKSLLPSWAFTADVHYGTDFFHSGGNSLLLVKLQALIRKEFNNAPRLSLLMSSPALGLMASLIDADVDKVDWDAEIDVQLGNDPKMPTERPLKDADDRLAIVLTGSTGSLGRRILQELVSDPRVKTIFCPVRVVKGRDLQNLFSFKSDKIQVIEAELPSLPPNEILFEADCILHCAEDRNFWDGYNALRPINVDAAKALAHVTVQTGAALHVLSSGAVAAYEDEDEALLPRPSPKAGYVSTKWVMERYLKRIARQAGVPITAQRPTQTRLSERQPENDTQCEAAVAQDMVLISRQLGYRPDFTNLSGTIDVARLQEIAVAIAQSVNSRNGSKNASMTVIDHPGSARILIEGLASRTNALLQHDENQSVAELPAKSVLKWLRDAKHTGLFEWFFTAQDLTMEDENGNRVVTKR</sequence>
<dbReference type="InterPro" id="IPR013120">
    <property type="entry name" value="FAR_NAD-bd"/>
</dbReference>
<dbReference type="SUPFAM" id="SSF56801">
    <property type="entry name" value="Acetyl-CoA synthetase-like"/>
    <property type="match status" value="1"/>
</dbReference>
<dbReference type="PANTHER" id="PTHR43775">
    <property type="entry name" value="FATTY ACID SYNTHASE"/>
    <property type="match status" value="1"/>
</dbReference>
<dbReference type="InterPro" id="IPR042104">
    <property type="entry name" value="PKS_dehydratase_sf"/>
</dbReference>